<dbReference type="InterPro" id="IPR001451">
    <property type="entry name" value="Hexapep"/>
</dbReference>
<keyword evidence="2" id="KW-0441">Lipid A biosynthesis</keyword>
<evidence type="ECO:0000256" key="1">
    <source>
        <dbReference type="ARBA" id="ARBA00022516"/>
    </source>
</evidence>
<evidence type="ECO:0000313" key="7">
    <source>
        <dbReference type="EMBL" id="OYD16162.1"/>
    </source>
</evidence>
<keyword evidence="5 7" id="KW-0012">Acyltransferase</keyword>
<name>A0A235BVA2_UNCW3</name>
<dbReference type="Gene3D" id="2.160.10.10">
    <property type="entry name" value="Hexapeptide repeat proteins"/>
    <property type="match status" value="1"/>
</dbReference>
<comment type="caution">
    <text evidence="7">The sequence shown here is derived from an EMBL/GenBank/DDBJ whole genome shotgun (WGS) entry which is preliminary data.</text>
</comment>
<dbReference type="PANTHER" id="PTHR43480">
    <property type="entry name" value="ACYL-[ACYL-CARRIER-PROTEIN]--UDP-N-ACETYLGLUCOSAMINE O-ACYLTRANSFERASE"/>
    <property type="match status" value="1"/>
</dbReference>
<evidence type="ECO:0000313" key="8">
    <source>
        <dbReference type="Proteomes" id="UP000215215"/>
    </source>
</evidence>
<accession>A0A235BVA2</accession>
<dbReference type="InterPro" id="IPR037157">
    <property type="entry name" value="Acetyltransf_C_sf"/>
</dbReference>
<keyword evidence="4" id="KW-0443">Lipid metabolism</keyword>
<protein>
    <submittedName>
        <fullName evidence="7">Acyl-[acyl-carrier-protein]--UDP-N-acetylglucosamine O-acyltransferase</fullName>
    </submittedName>
</protein>
<dbReference type="GO" id="GO:0016020">
    <property type="term" value="C:membrane"/>
    <property type="evidence" value="ECO:0007669"/>
    <property type="project" value="GOC"/>
</dbReference>
<dbReference type="PIRSF" id="PIRSF000456">
    <property type="entry name" value="UDP-GlcNAc_acltr"/>
    <property type="match status" value="1"/>
</dbReference>
<feature type="domain" description="UDP N-acetylglucosamine O-acyltransferase C-terminal" evidence="6">
    <location>
        <begin position="172"/>
        <end position="252"/>
    </location>
</feature>
<keyword evidence="3 7" id="KW-0808">Transferase</keyword>
<evidence type="ECO:0000256" key="2">
    <source>
        <dbReference type="ARBA" id="ARBA00022556"/>
    </source>
</evidence>
<dbReference type="GO" id="GO:0009245">
    <property type="term" value="P:lipid A biosynthetic process"/>
    <property type="evidence" value="ECO:0007669"/>
    <property type="project" value="UniProtKB-KW"/>
</dbReference>
<dbReference type="AlphaFoldDB" id="A0A235BVA2"/>
<dbReference type="EMBL" id="NOZQ01000083">
    <property type="protein sequence ID" value="OYD16162.1"/>
    <property type="molecule type" value="Genomic_DNA"/>
</dbReference>
<dbReference type="NCBIfam" id="NF003657">
    <property type="entry name" value="PRK05289.1"/>
    <property type="match status" value="1"/>
</dbReference>
<dbReference type="SUPFAM" id="SSF51161">
    <property type="entry name" value="Trimeric LpxA-like enzymes"/>
    <property type="match status" value="1"/>
</dbReference>
<evidence type="ECO:0000259" key="6">
    <source>
        <dbReference type="Pfam" id="PF13720"/>
    </source>
</evidence>
<keyword evidence="1" id="KW-0444">Lipid biosynthesis</keyword>
<dbReference type="Gene3D" id="1.20.1180.10">
    <property type="entry name" value="Udp N-acetylglucosamine O-acyltransferase, C-terminal domain"/>
    <property type="match status" value="1"/>
</dbReference>
<dbReference type="PANTHER" id="PTHR43480:SF1">
    <property type="entry name" value="ACYL-[ACYL-CARRIER-PROTEIN]--UDP-N-ACETYLGLUCOSAMINE O-ACYLTRANSFERASE, MITOCHONDRIAL-RELATED"/>
    <property type="match status" value="1"/>
</dbReference>
<dbReference type="GO" id="GO:0008780">
    <property type="term" value="F:acyl-[acyl-carrier-protein]-UDP-N-acetylglucosamine O-acyltransferase activity"/>
    <property type="evidence" value="ECO:0007669"/>
    <property type="project" value="InterPro"/>
</dbReference>
<evidence type="ECO:0000256" key="5">
    <source>
        <dbReference type="ARBA" id="ARBA00023315"/>
    </source>
</evidence>
<sequence>MEIHKTAIIGGDTSLGKDVKVGAYSIIEEGVEIGDGCEIGNYVCIKRGTKMGKNNKVYQGTVIGNPPQDLSFKGGETFVRIGSNNTIREYVTIHRATGEGTIIGNDNFLMAYCHIAHNVKIGNGVIIANAAQLAGFVLVFDYAFISGLCPVHQFVRIGEYSIIGGGYRIPKDVLPYSLTAGDPLRARGVNVVGLKRHNFGKKSIDILNRAFRFLLSRELNTHQAIEMIRKKLPQREEIKHLIEFIESSERGVAI</sequence>
<dbReference type="Pfam" id="PF00132">
    <property type="entry name" value="Hexapep"/>
    <property type="match status" value="2"/>
</dbReference>
<dbReference type="NCBIfam" id="TIGR01852">
    <property type="entry name" value="lipid_A_lpxA"/>
    <property type="match status" value="1"/>
</dbReference>
<dbReference type="InterPro" id="IPR011004">
    <property type="entry name" value="Trimer_LpxA-like_sf"/>
</dbReference>
<organism evidence="7 8">
    <name type="scientific">candidate division WOR-3 bacterium JGI_Cruoil_03_44_89</name>
    <dbReference type="NCBI Taxonomy" id="1973748"/>
    <lineage>
        <taxon>Bacteria</taxon>
        <taxon>Bacteria division WOR-3</taxon>
    </lineage>
</organism>
<reference evidence="7 8" key="1">
    <citation type="submission" date="2017-07" db="EMBL/GenBank/DDBJ databases">
        <title>Recovery of genomes from metagenomes via a dereplication, aggregation, and scoring strategy.</title>
        <authorList>
            <person name="Sieber C.M."/>
            <person name="Probst A.J."/>
            <person name="Sharrar A."/>
            <person name="Thomas B.C."/>
            <person name="Hess M."/>
            <person name="Tringe S.G."/>
            <person name="Banfield J.F."/>
        </authorList>
    </citation>
    <scope>NUCLEOTIDE SEQUENCE [LARGE SCALE GENOMIC DNA]</scope>
    <source>
        <strain evidence="7">JGI_Cruoil_03_44_89</strain>
    </source>
</reference>
<dbReference type="InterPro" id="IPR010137">
    <property type="entry name" value="Lipid_A_LpxA"/>
</dbReference>
<proteinExistence type="predicted"/>
<dbReference type="InterPro" id="IPR029098">
    <property type="entry name" value="Acetyltransf_C"/>
</dbReference>
<dbReference type="Proteomes" id="UP000215215">
    <property type="component" value="Unassembled WGS sequence"/>
</dbReference>
<evidence type="ECO:0000256" key="4">
    <source>
        <dbReference type="ARBA" id="ARBA00023098"/>
    </source>
</evidence>
<dbReference type="Pfam" id="PF13720">
    <property type="entry name" value="Acetyltransf_11"/>
    <property type="match status" value="1"/>
</dbReference>
<dbReference type="CDD" id="cd03351">
    <property type="entry name" value="LbH_UDP-GlcNAc_AT"/>
    <property type="match status" value="1"/>
</dbReference>
<evidence type="ECO:0000256" key="3">
    <source>
        <dbReference type="ARBA" id="ARBA00022679"/>
    </source>
</evidence>
<gene>
    <name evidence="7" type="ORF">CH333_04090</name>
</gene>